<dbReference type="InterPro" id="IPR036279">
    <property type="entry name" value="5-3_exonuclease_C_sf"/>
</dbReference>
<dbReference type="SMART" id="SM00279">
    <property type="entry name" value="HhH2"/>
    <property type="match status" value="1"/>
</dbReference>
<dbReference type="InterPro" id="IPR008918">
    <property type="entry name" value="HhH2"/>
</dbReference>
<dbReference type="Gene3D" id="3.40.50.1010">
    <property type="entry name" value="5'-nuclease"/>
    <property type="match status" value="1"/>
</dbReference>
<dbReference type="InterPro" id="IPR006084">
    <property type="entry name" value="XPG/Rad2"/>
</dbReference>
<dbReference type="Gene3D" id="1.10.150.20">
    <property type="entry name" value="5' to 3' exonuclease, C-terminal subdomain"/>
    <property type="match status" value="1"/>
</dbReference>
<evidence type="ECO:0000256" key="7">
    <source>
        <dbReference type="ARBA" id="ARBA00022842"/>
    </source>
</evidence>
<dbReference type="Pfam" id="PF00752">
    <property type="entry name" value="XPG_N"/>
    <property type="match status" value="1"/>
</dbReference>
<dbReference type="SMART" id="SM00484">
    <property type="entry name" value="XPGI"/>
    <property type="match status" value="1"/>
</dbReference>
<evidence type="ECO:0000256" key="10">
    <source>
        <dbReference type="ARBA" id="ARBA00038112"/>
    </source>
</evidence>
<dbReference type="GO" id="GO:0017108">
    <property type="term" value="F:5'-flap endonuclease activity"/>
    <property type="evidence" value="ECO:0007669"/>
    <property type="project" value="UniProtKB-ARBA"/>
</dbReference>
<keyword evidence="15" id="KW-1185">Reference proteome</keyword>
<feature type="region of interest" description="Disordered" evidence="11">
    <location>
        <begin position="90"/>
        <end position="113"/>
    </location>
</feature>
<dbReference type="AlphaFoldDB" id="A0AA39F9A5"/>
<evidence type="ECO:0000259" key="13">
    <source>
        <dbReference type="SMART" id="SM00485"/>
    </source>
</evidence>
<evidence type="ECO:0000256" key="5">
    <source>
        <dbReference type="ARBA" id="ARBA00022763"/>
    </source>
</evidence>
<dbReference type="Pfam" id="PF18704">
    <property type="entry name" value="Chromo_2"/>
    <property type="match status" value="1"/>
</dbReference>
<sequence>MGVTGLWNIVTPLSKVLTLSELQGKTIAVDLSCWIVDSQNVAPTDGCPKRYLRNIFFRTAGLLMNGILPVFVLEGTAPVLKHNVIRQRNNLRKDRKERNTKSQQSTAKNGGRSNAFNATVKECEMMLQFMGLECVRAYGEAEAMCAYLNADGLVDGCITQDSDCFLYGAKTVYRNFTLNDRLGSGCAIEEYSLDKIQSIYKFGRNKMIALALLCGCDYDNGVPGVGKDGAVKWLQTVDDKDILKIFKSWRSDKNFTPPTAASVKGDKGKLISNEYQIRKKCMAVDNFPNQELIDEFIVRKGSVPNQIKKWNKPDVILLIEFLNKKLKWKSDYTIEKVIPILTRWNVENLINIDLKLSIDTSSLIIPKRIKKIRNIQSISNYEIEWDICIEQMNLSDLIDNDDQCDNTTRSLSTIEPQVLVKKAYPELVRMFEEAKAASRKKPTRKRNARIIDNEQEKIDNYLKMKSIDVPEILSEIKSPDKLSRRKNIKKSISNSRTQNSPSQKNRRMSTNFDSTVANIYETLGEEDFLTDVEEDALEMSLVVARLCESETSPEINQLKSPSPINISESKNIITNFTTETTIDCNNSDSDEFDDDIPYIPLDIRIKN</sequence>
<evidence type="ECO:0000256" key="2">
    <source>
        <dbReference type="ARBA" id="ARBA00022722"/>
    </source>
</evidence>
<feature type="compositionally biased region" description="Polar residues" evidence="11">
    <location>
        <begin position="101"/>
        <end position="113"/>
    </location>
</feature>
<accession>A0AA39F9A5</accession>
<keyword evidence="7" id="KW-0460">Magnesium</keyword>
<evidence type="ECO:0000259" key="12">
    <source>
        <dbReference type="SMART" id="SM00484"/>
    </source>
</evidence>
<keyword evidence="9" id="KW-0539">Nucleus</keyword>
<gene>
    <name evidence="14" type="ORF">PV328_003799</name>
</gene>
<evidence type="ECO:0000256" key="4">
    <source>
        <dbReference type="ARBA" id="ARBA00022759"/>
    </source>
</evidence>
<feature type="compositionally biased region" description="Basic and acidic residues" evidence="11">
    <location>
        <begin position="91"/>
        <end position="100"/>
    </location>
</feature>
<comment type="similarity">
    <text evidence="10">Belongs to the XPG/RAD2 endonuclease family. GEN subfamily.</text>
</comment>
<dbReference type="GO" id="GO:0000400">
    <property type="term" value="F:four-way junction DNA binding"/>
    <property type="evidence" value="ECO:0007669"/>
    <property type="project" value="TreeGrafter"/>
</dbReference>
<keyword evidence="6" id="KW-0378">Hydrolase</keyword>
<reference evidence="14" key="2">
    <citation type="submission" date="2023-03" db="EMBL/GenBank/DDBJ databases">
        <authorList>
            <person name="Inwood S.N."/>
            <person name="Skelly J.G."/>
            <person name="Guhlin J."/>
            <person name="Harrop T.W.R."/>
            <person name="Goldson S.G."/>
            <person name="Dearden P.K."/>
        </authorList>
    </citation>
    <scope>NUCLEOTIDE SEQUENCE</scope>
    <source>
        <strain evidence="14">Irish</strain>
        <tissue evidence="14">Whole body</tissue>
    </source>
</reference>
<comment type="cofactor">
    <cofactor evidence="1">
        <name>Mg(2+)</name>
        <dbReference type="ChEBI" id="CHEBI:18420"/>
    </cofactor>
</comment>
<dbReference type="GO" id="GO:0006281">
    <property type="term" value="P:DNA repair"/>
    <property type="evidence" value="ECO:0007669"/>
    <property type="project" value="UniProtKB-KW"/>
</dbReference>
<dbReference type="PRINTS" id="PR00853">
    <property type="entry name" value="XPGRADSUPER"/>
</dbReference>
<feature type="region of interest" description="Disordered" evidence="11">
    <location>
        <begin position="480"/>
        <end position="510"/>
    </location>
</feature>
<dbReference type="InterPro" id="IPR041012">
    <property type="entry name" value="GEN_chromo"/>
</dbReference>
<dbReference type="Pfam" id="PF00867">
    <property type="entry name" value="XPG_I"/>
    <property type="match status" value="1"/>
</dbReference>
<dbReference type="InterPro" id="IPR006085">
    <property type="entry name" value="XPG_DNA_repair_N"/>
</dbReference>
<evidence type="ECO:0000313" key="14">
    <source>
        <dbReference type="EMBL" id="KAK0165268.1"/>
    </source>
</evidence>
<dbReference type="InterPro" id="IPR006086">
    <property type="entry name" value="XPG-I_dom"/>
</dbReference>
<evidence type="ECO:0000256" key="9">
    <source>
        <dbReference type="ARBA" id="ARBA00023242"/>
    </source>
</evidence>
<dbReference type="CDD" id="cd09869">
    <property type="entry name" value="PIN_GEN1"/>
    <property type="match status" value="1"/>
</dbReference>
<keyword evidence="5" id="KW-0227">DNA damage</keyword>
<proteinExistence type="inferred from homology"/>
<evidence type="ECO:0000256" key="11">
    <source>
        <dbReference type="SAM" id="MobiDB-lite"/>
    </source>
</evidence>
<dbReference type="GO" id="GO:0046872">
    <property type="term" value="F:metal ion binding"/>
    <property type="evidence" value="ECO:0007669"/>
    <property type="project" value="UniProtKB-KW"/>
</dbReference>
<keyword evidence="4" id="KW-0255">Endonuclease</keyword>
<dbReference type="FunFam" id="1.10.150.20:FF:000030">
    <property type="entry name" value="Flap endonuclease GEN-like 1"/>
    <property type="match status" value="1"/>
</dbReference>
<keyword evidence="8" id="KW-0234">DNA repair</keyword>
<dbReference type="SMART" id="SM00485">
    <property type="entry name" value="XPGN"/>
    <property type="match status" value="1"/>
</dbReference>
<feature type="compositionally biased region" description="Polar residues" evidence="11">
    <location>
        <begin position="490"/>
        <end position="510"/>
    </location>
</feature>
<dbReference type="EMBL" id="JAQQBS010001422">
    <property type="protein sequence ID" value="KAK0165268.1"/>
    <property type="molecule type" value="Genomic_DNA"/>
</dbReference>
<keyword evidence="2" id="KW-0540">Nuclease</keyword>
<organism evidence="14 15">
    <name type="scientific">Microctonus aethiopoides</name>
    <dbReference type="NCBI Taxonomy" id="144406"/>
    <lineage>
        <taxon>Eukaryota</taxon>
        <taxon>Metazoa</taxon>
        <taxon>Ecdysozoa</taxon>
        <taxon>Arthropoda</taxon>
        <taxon>Hexapoda</taxon>
        <taxon>Insecta</taxon>
        <taxon>Pterygota</taxon>
        <taxon>Neoptera</taxon>
        <taxon>Endopterygota</taxon>
        <taxon>Hymenoptera</taxon>
        <taxon>Apocrita</taxon>
        <taxon>Ichneumonoidea</taxon>
        <taxon>Braconidae</taxon>
        <taxon>Euphorinae</taxon>
        <taxon>Microctonus</taxon>
    </lineage>
</organism>
<reference evidence="14" key="1">
    <citation type="journal article" date="2023" name="bioRxiv">
        <title>Scaffold-level genome assemblies of two parasitoid biocontrol wasps reveal the parthenogenesis mechanism and an associated novel virus.</title>
        <authorList>
            <person name="Inwood S."/>
            <person name="Skelly J."/>
            <person name="Guhlin J."/>
            <person name="Harrop T."/>
            <person name="Goldson S."/>
            <person name="Dearden P."/>
        </authorList>
    </citation>
    <scope>NUCLEOTIDE SEQUENCE</scope>
    <source>
        <strain evidence="14">Irish</strain>
        <tissue evidence="14">Whole body</tissue>
    </source>
</reference>
<dbReference type="PANTHER" id="PTHR11081">
    <property type="entry name" value="FLAP ENDONUCLEASE FAMILY MEMBER"/>
    <property type="match status" value="1"/>
</dbReference>
<dbReference type="GO" id="GO:0008821">
    <property type="term" value="F:crossover junction DNA endonuclease activity"/>
    <property type="evidence" value="ECO:0007669"/>
    <property type="project" value="UniProtKB-ARBA"/>
</dbReference>
<keyword evidence="3" id="KW-0479">Metal-binding</keyword>
<feature type="domain" description="XPG-I" evidence="12">
    <location>
        <begin position="128"/>
        <end position="202"/>
    </location>
</feature>
<evidence type="ECO:0000256" key="1">
    <source>
        <dbReference type="ARBA" id="ARBA00001946"/>
    </source>
</evidence>
<comment type="caution">
    <text evidence="14">The sequence shown here is derived from an EMBL/GenBank/DDBJ whole genome shotgun (WGS) entry which is preliminary data.</text>
</comment>
<evidence type="ECO:0000256" key="8">
    <source>
        <dbReference type="ARBA" id="ARBA00023204"/>
    </source>
</evidence>
<dbReference type="PANTHER" id="PTHR11081:SF70">
    <property type="entry name" value="FLAP ENDONUCLEASE GEN HOMOLOG 1"/>
    <property type="match status" value="1"/>
</dbReference>
<dbReference type="Proteomes" id="UP001168990">
    <property type="component" value="Unassembled WGS sequence"/>
</dbReference>
<evidence type="ECO:0000256" key="3">
    <source>
        <dbReference type="ARBA" id="ARBA00022723"/>
    </source>
</evidence>
<dbReference type="SUPFAM" id="SSF47807">
    <property type="entry name" value="5' to 3' exonuclease, C-terminal subdomain"/>
    <property type="match status" value="1"/>
</dbReference>
<name>A0AA39F9A5_9HYME</name>
<dbReference type="InterPro" id="IPR029060">
    <property type="entry name" value="PIN-like_dom_sf"/>
</dbReference>
<evidence type="ECO:0008006" key="16">
    <source>
        <dbReference type="Google" id="ProtNLM"/>
    </source>
</evidence>
<evidence type="ECO:0000256" key="6">
    <source>
        <dbReference type="ARBA" id="ARBA00022801"/>
    </source>
</evidence>
<feature type="domain" description="XPG N-terminal" evidence="13">
    <location>
        <begin position="1"/>
        <end position="95"/>
    </location>
</feature>
<evidence type="ECO:0000313" key="15">
    <source>
        <dbReference type="Proteomes" id="UP001168990"/>
    </source>
</evidence>
<dbReference type="SUPFAM" id="SSF88723">
    <property type="entry name" value="PIN domain-like"/>
    <property type="match status" value="1"/>
</dbReference>
<protein>
    <recommendedName>
        <fullName evidence="16">Flap endonuclease GEN</fullName>
    </recommendedName>
</protein>